<dbReference type="PROSITE" id="PS50104">
    <property type="entry name" value="TIR"/>
    <property type="match status" value="1"/>
</dbReference>
<evidence type="ECO:0000259" key="2">
    <source>
        <dbReference type="PROSITE" id="PS50104"/>
    </source>
</evidence>
<protein>
    <recommendedName>
        <fullName evidence="2">TIR domain-containing protein</fullName>
    </recommendedName>
</protein>
<feature type="compositionally biased region" description="Pro residues" evidence="1">
    <location>
        <begin position="227"/>
        <end position="243"/>
    </location>
</feature>
<dbReference type="Gene3D" id="3.40.50.10140">
    <property type="entry name" value="Toll/interleukin-1 receptor homology (TIR) domain"/>
    <property type="match status" value="1"/>
</dbReference>
<sequence>MSPSRRPPRELPRINNLPPLPAPFVGRDEEIADAHRLLMDHRAVLVHDPEGRPHGYGTSQLAISYAHLFTQHYELMWVFDCAREPDPVRLAGRVAEETERLRERFERDLGRPLDGPTAADWLYIFDNAADPDGLRQHFPEGNARVLVTSRGTGSWQQDARLLVGPLAGTDVVRLLMENMGLDNRQAARLADMFDGHPRQIVRAGEAVLSGKVTVEQVATVTEIARMVPPPPARPEPSPSLPPPRRADVLDTARTSLRSSLLRATVCENTGSYLRWMEALRSRPTATVLPKTASVGVELLSMAERVDLLLDTVFEQEDPGFVRALADTVSEAAEAAGTGRQMADSVRGLAGELAELWHGTLRTAGQASSAGRAGAAEPAEASSCFFFTSWHNREVDFDEALRFHNLLEKRVTAKLGGRVTKSGFFDKLMQHGATWEPKMIEAIRTTRLMVPLITEGYFQRDWCRREWAVMVQRMANLNAVPGQEPIAIMPVFWIRPLSDWQMPADFAPYQYWVHSGGKPEYEGDVFDLVADNKERELNNYVSTLAQSMVAQASTQLPHLDRDLVKKLPLAFRDVAGPGPIVRP</sequence>
<proteinExistence type="predicted"/>
<dbReference type="RefSeq" id="WP_150187677.1">
    <property type="nucleotide sequence ID" value="NZ_CP029191.1"/>
</dbReference>
<organism evidence="3 4">
    <name type="scientific">Streptomyces venezuelae</name>
    <dbReference type="NCBI Taxonomy" id="54571"/>
    <lineage>
        <taxon>Bacteria</taxon>
        <taxon>Bacillati</taxon>
        <taxon>Actinomycetota</taxon>
        <taxon>Actinomycetes</taxon>
        <taxon>Kitasatosporales</taxon>
        <taxon>Streptomycetaceae</taxon>
        <taxon>Streptomyces</taxon>
    </lineage>
</organism>
<evidence type="ECO:0000313" key="4">
    <source>
        <dbReference type="Proteomes" id="UP000324015"/>
    </source>
</evidence>
<dbReference type="InterPro" id="IPR035897">
    <property type="entry name" value="Toll_tir_struct_dom_sf"/>
</dbReference>
<dbReference type="SUPFAM" id="SSF52200">
    <property type="entry name" value="Toll/Interleukin receptor TIR domain"/>
    <property type="match status" value="1"/>
</dbReference>
<dbReference type="SUPFAM" id="SSF52540">
    <property type="entry name" value="P-loop containing nucleoside triphosphate hydrolases"/>
    <property type="match status" value="1"/>
</dbReference>
<dbReference type="InterPro" id="IPR000157">
    <property type="entry name" value="TIR_dom"/>
</dbReference>
<dbReference type="Gene3D" id="3.40.50.300">
    <property type="entry name" value="P-loop containing nucleotide triphosphate hydrolases"/>
    <property type="match status" value="1"/>
</dbReference>
<feature type="region of interest" description="Disordered" evidence="1">
    <location>
        <begin position="226"/>
        <end position="245"/>
    </location>
</feature>
<dbReference type="AlphaFoldDB" id="A0A5P2CWW4"/>
<gene>
    <name evidence="3" type="ORF">DEJ49_34120</name>
</gene>
<name>A0A5P2CWW4_STRVZ</name>
<accession>A0A5P2CWW4</accession>
<evidence type="ECO:0000313" key="3">
    <source>
        <dbReference type="EMBL" id="QES45369.1"/>
    </source>
</evidence>
<evidence type="ECO:0000256" key="1">
    <source>
        <dbReference type="SAM" id="MobiDB-lite"/>
    </source>
</evidence>
<feature type="domain" description="TIR" evidence="2">
    <location>
        <begin position="381"/>
        <end position="536"/>
    </location>
</feature>
<dbReference type="EMBL" id="CP029191">
    <property type="protein sequence ID" value="QES45369.1"/>
    <property type="molecule type" value="Genomic_DNA"/>
</dbReference>
<dbReference type="InterPro" id="IPR027417">
    <property type="entry name" value="P-loop_NTPase"/>
</dbReference>
<dbReference type="Proteomes" id="UP000324015">
    <property type="component" value="Chromosome"/>
</dbReference>
<reference evidence="3 4" key="1">
    <citation type="submission" date="2018-05" db="EMBL/GenBank/DDBJ databases">
        <title>Streptomyces venezuelae.</title>
        <authorList>
            <person name="Kim W."/>
            <person name="Lee N."/>
            <person name="Cho B.-K."/>
        </authorList>
    </citation>
    <scope>NUCLEOTIDE SEQUENCE [LARGE SCALE GENOMIC DNA]</scope>
    <source>
        <strain evidence="3 4">ATCC 14585</strain>
    </source>
</reference>
<dbReference type="GO" id="GO:0007165">
    <property type="term" value="P:signal transduction"/>
    <property type="evidence" value="ECO:0007669"/>
    <property type="project" value="InterPro"/>
</dbReference>